<dbReference type="Proteomes" id="UP000575068">
    <property type="component" value="Unassembled WGS sequence"/>
</dbReference>
<evidence type="ECO:0000313" key="2">
    <source>
        <dbReference type="EMBL" id="MBB4641748.1"/>
    </source>
</evidence>
<sequence>MVSRREVLAGGAGLMAAGAAWSLEPRVALNLLGRSKLATIVPDRFGGWLSEVSDRLLQPKTQGKLADILYSDTLSRIYRRNGSNDAVMMLMAYGSTQSDLLQLHRPETCYPAFGYRIEQSRAVGLRLGTGMLPARELLAVGPGRTESILYWTRVGDSLPTNSAEQRLARLRMAVAGYVPDGLLARFSVEGNDESSFARLTLFVRDLLRAVPNSSWPGLVGRSLI</sequence>
<dbReference type="Pfam" id="PF11984">
    <property type="entry name" value="DUF3485"/>
    <property type="match status" value="1"/>
</dbReference>
<proteinExistence type="predicted"/>
<dbReference type="RefSeq" id="WP_184475540.1">
    <property type="nucleotide sequence ID" value="NZ_JACHOV010000007.1"/>
</dbReference>
<dbReference type="InterPro" id="IPR014263">
    <property type="entry name" value="Methanolan_biosynth_EpsI"/>
</dbReference>
<dbReference type="EMBL" id="JACHOV010000007">
    <property type="protein sequence ID" value="MBB4641748.1"/>
    <property type="molecule type" value="Genomic_DNA"/>
</dbReference>
<protein>
    <submittedName>
        <fullName evidence="2">EpsI family protein</fullName>
    </submittedName>
</protein>
<accession>A0A840HW40</accession>
<gene>
    <name evidence="2" type="ORF">HNQ99_002061</name>
</gene>
<dbReference type="NCBIfam" id="NF045608">
    <property type="entry name" value="EpsI_type_V"/>
    <property type="match status" value="1"/>
</dbReference>
<evidence type="ECO:0000259" key="1">
    <source>
        <dbReference type="Pfam" id="PF11984"/>
    </source>
</evidence>
<dbReference type="NCBIfam" id="TIGR02914">
    <property type="entry name" value="EpsI_fam"/>
    <property type="match status" value="1"/>
</dbReference>
<comment type="caution">
    <text evidence="2">The sequence shown here is derived from an EMBL/GenBank/DDBJ whole genome shotgun (WGS) entry which is preliminary data.</text>
</comment>
<reference evidence="2 3" key="1">
    <citation type="submission" date="2020-08" db="EMBL/GenBank/DDBJ databases">
        <title>Genomic Encyclopedia of Type Strains, Phase IV (KMG-IV): sequencing the most valuable type-strain genomes for metagenomic binning, comparative biology and taxonomic classification.</title>
        <authorList>
            <person name="Goeker M."/>
        </authorList>
    </citation>
    <scope>NUCLEOTIDE SEQUENCE [LARGE SCALE GENOMIC DNA]</scope>
    <source>
        <strain evidence="2 3">DSM 7465</strain>
    </source>
</reference>
<dbReference type="InterPro" id="IPR054654">
    <property type="entry name" value="EpsI_type_V_pred"/>
</dbReference>
<dbReference type="AlphaFoldDB" id="A0A840HW40"/>
<feature type="domain" description="Methanolan biosynthesis EpsI" evidence="1">
    <location>
        <begin position="8"/>
        <end position="211"/>
    </location>
</feature>
<evidence type="ECO:0000313" key="3">
    <source>
        <dbReference type="Proteomes" id="UP000575068"/>
    </source>
</evidence>
<keyword evidence="3" id="KW-1185">Reference proteome</keyword>
<name>A0A840HW40_9SPHN</name>
<organism evidence="2 3">
    <name type="scientific">Rhizorhapis suberifaciens</name>
    <name type="common">corky root of lettuce</name>
    <dbReference type="NCBI Taxonomy" id="13656"/>
    <lineage>
        <taxon>Bacteria</taxon>
        <taxon>Pseudomonadati</taxon>
        <taxon>Pseudomonadota</taxon>
        <taxon>Alphaproteobacteria</taxon>
        <taxon>Sphingomonadales</taxon>
        <taxon>Sphingomonadaceae</taxon>
        <taxon>Rhizorhapis</taxon>
    </lineage>
</organism>